<dbReference type="EMBL" id="HG684121">
    <property type="protein sequence ID" value="CDJ32380.1"/>
    <property type="molecule type" value="Genomic_DNA"/>
</dbReference>
<dbReference type="AlphaFoldDB" id="U6K3T5"/>
<keyword evidence="3" id="KW-0812">Transmembrane</keyword>
<feature type="region of interest" description="Disordered" evidence="2">
    <location>
        <begin position="217"/>
        <end position="251"/>
    </location>
</feature>
<evidence type="ECO:0000313" key="4">
    <source>
        <dbReference type="EMBL" id="CDJ32380.1"/>
    </source>
</evidence>
<keyword evidence="3" id="KW-0472">Membrane</keyword>
<evidence type="ECO:0000256" key="3">
    <source>
        <dbReference type="SAM" id="Phobius"/>
    </source>
</evidence>
<keyword evidence="3" id="KW-1133">Transmembrane helix</keyword>
<evidence type="ECO:0008006" key="6">
    <source>
        <dbReference type="Google" id="ProtNLM"/>
    </source>
</evidence>
<evidence type="ECO:0000313" key="5">
    <source>
        <dbReference type="Proteomes" id="UP000030744"/>
    </source>
</evidence>
<sequence length="718" mass="78837">MVKSKVGGVSHGRCGTGVFGSKGNIPSVCSYSSVVSWLAEVSLLPSKGRSKLPRISRHLYMSTATVGAFLGALIFLANVAGAIQPPSPTVGVETRSMVWSTIADDNWLNEGFPEAQPGIGSGAALSAPPVKDIRPLRADGVFRISEEPNGALHTGNQIKTEGVDTPFPAAPPAGNQAREPVIRLSRSTAALLLLFMVGLPVLNFLGPSIFLKKSPDVRPERFDEQLRQGEGERKIPQQREEEDAEPPRQQPQRALDLDTCKVGLQQLDDMQKLQPLTAHLAKMVGTGEALSAMHDFGQKVKRGNHIRQTLLAGSIEPGVAPGTLVSGAVSDGLLALSRLYEVAREHGLSLAQKVRSINPPPVLSEEELNATRVCLPADLSGLLEFYLRDAHESFLAHMRIVETVEKRLEGLRGIEGANDWHVVATVAAGLEFIKESRNVAEREAKIFEHVKQSADALMQMHHLRRQEEIHRKLADEAEKLRVLNSIDRWRKKKDSAGEHHLPVHAKVDSQIGEVEQLLERHQEELNKMEKAEDHSSAQSAKQAAEDLVRRLKALLSDVANLTLSMPPIGEDDAGDHESKVLMEALSLRAKLAAEKALERVKGIQKELESQSLLRSGDASLELDMRQSMDWARSASAAVRIEAEMHEMPEHWFLSLSFQRTKKFQSLLEQMRIAKKDARLRVKLKDLAVAAGAMRQASLGLVSIVQGQDGTNLIPRTYE</sequence>
<reference evidence="4" key="1">
    <citation type="submission" date="2013-10" db="EMBL/GenBank/DDBJ databases">
        <title>Genomic analysis of the causative agents of coccidiosis in chickens.</title>
        <authorList>
            <person name="Reid A.J."/>
            <person name="Blake D."/>
            <person name="Billington K."/>
            <person name="Browne H."/>
            <person name="Dunn M."/>
            <person name="Hung S."/>
            <person name="Kawahara F."/>
            <person name="Miranda-Saavedra D."/>
            <person name="Mourier T."/>
            <person name="Nagra H."/>
            <person name="Otto T.D."/>
            <person name="Rawlings N."/>
            <person name="Sanchez A."/>
            <person name="Sanders M."/>
            <person name="Subramaniam C."/>
            <person name="Tay Y."/>
            <person name="Dear P."/>
            <person name="Doerig C."/>
            <person name="Gruber A."/>
            <person name="Parkinson J."/>
            <person name="Shirley M."/>
            <person name="Wan K.L."/>
            <person name="Berriman M."/>
            <person name="Tomley F."/>
            <person name="Pain A."/>
        </authorList>
    </citation>
    <scope>NUCLEOTIDE SEQUENCE [LARGE SCALE GENOMIC DNA]</scope>
    <source>
        <strain evidence="4">Houghton</strain>
    </source>
</reference>
<feature type="transmembrane region" description="Helical" evidence="3">
    <location>
        <begin position="59"/>
        <end position="83"/>
    </location>
</feature>
<gene>
    <name evidence="4" type="ORF">EMH_0012290</name>
</gene>
<feature type="transmembrane region" description="Helical" evidence="3">
    <location>
        <begin position="189"/>
        <end position="211"/>
    </location>
</feature>
<proteinExistence type="predicted"/>
<keyword evidence="5" id="KW-1185">Reference proteome</keyword>
<reference evidence="4" key="2">
    <citation type="submission" date="2013-10" db="EMBL/GenBank/DDBJ databases">
        <authorList>
            <person name="Aslett M."/>
        </authorList>
    </citation>
    <scope>NUCLEOTIDE SEQUENCE [LARGE SCALE GENOMIC DNA]</scope>
    <source>
        <strain evidence="4">Houghton</strain>
    </source>
</reference>
<feature type="compositionally biased region" description="Basic and acidic residues" evidence="2">
    <location>
        <begin position="217"/>
        <end position="239"/>
    </location>
</feature>
<organism evidence="4 5">
    <name type="scientific">Eimeria mitis</name>
    <dbReference type="NCBI Taxonomy" id="44415"/>
    <lineage>
        <taxon>Eukaryota</taxon>
        <taxon>Sar</taxon>
        <taxon>Alveolata</taxon>
        <taxon>Apicomplexa</taxon>
        <taxon>Conoidasida</taxon>
        <taxon>Coccidia</taxon>
        <taxon>Eucoccidiorida</taxon>
        <taxon>Eimeriorina</taxon>
        <taxon>Eimeriidae</taxon>
        <taxon>Eimeria</taxon>
    </lineage>
</organism>
<dbReference type="RefSeq" id="XP_013354945.1">
    <property type="nucleotide sequence ID" value="XM_013499491.1"/>
</dbReference>
<protein>
    <recommendedName>
        <fullName evidence="6">Transmembrane protein</fullName>
    </recommendedName>
</protein>
<name>U6K3T5_9EIME</name>
<evidence type="ECO:0000256" key="1">
    <source>
        <dbReference type="SAM" id="Coils"/>
    </source>
</evidence>
<keyword evidence="1" id="KW-0175">Coiled coil</keyword>
<dbReference type="OrthoDB" id="348066at2759"/>
<evidence type="ECO:0000256" key="2">
    <source>
        <dbReference type="SAM" id="MobiDB-lite"/>
    </source>
</evidence>
<dbReference type="GeneID" id="25376192"/>
<accession>U6K3T5</accession>
<feature type="coiled-coil region" evidence="1">
    <location>
        <begin position="463"/>
        <end position="557"/>
    </location>
</feature>
<dbReference type="VEuPathDB" id="ToxoDB:EMH_0012290"/>
<dbReference type="Proteomes" id="UP000030744">
    <property type="component" value="Unassembled WGS sequence"/>
</dbReference>